<feature type="region of interest" description="Disordered" evidence="1">
    <location>
        <begin position="40"/>
        <end position="59"/>
    </location>
</feature>
<comment type="caution">
    <text evidence="4">The sequence shown here is derived from an EMBL/GenBank/DDBJ whole genome shotgun (WGS) entry which is preliminary data.</text>
</comment>
<dbReference type="STRING" id="442562.Rumeso_02048"/>
<evidence type="ECO:0000256" key="1">
    <source>
        <dbReference type="SAM" id="MobiDB-lite"/>
    </source>
</evidence>
<feature type="compositionally biased region" description="Low complexity" evidence="1">
    <location>
        <begin position="40"/>
        <end position="51"/>
    </location>
</feature>
<dbReference type="Proteomes" id="UP000019666">
    <property type="component" value="Unassembled WGS sequence"/>
</dbReference>
<sequence length="452" mass="49562">MTTHNGWRNARGHIVFLLALVTAFAIVYWLEQWETGGAATTAQAWTPDPSTQAPPPPLEPLSDEELAAARTAWAYFEGNTQPDTGLVNSVAGYPATTMWDTGGYLLAAISAERLGLLPREEFDRRMTQALDSLVRLPLYDGRLPNKSYDTTTLAMTDYANIPTEAGIGWSALDIGRLLVPLEVLLTHYPEHAAEVAAVLDRWNLSAAVGNGELIGAQPNDGGGVDFVQEGRLGYEQYGARGFELLGYDTGEASRVEPQLDWAEVEGVEVPVDRRDPEEFGAHTHTLSEPYILAALEYGWDTQLKDLAWRVYEAQERRHTDIGLLTAVTEDHLDRAPHFIFSSVIANGEPWAVQTDTGEDADAFRILSTKAALGWHALYRTPYTEQLTAAVWDLQTPNGWQAGHYETLDGPDAVLASNTNAVILEALHYWAFGPILHPEGLREQGETASAAAP</sequence>
<proteinExistence type="predicted"/>
<gene>
    <name evidence="4" type="ORF">Rumeso_02048</name>
</gene>
<accession>A0A017HRJ1</accession>
<evidence type="ECO:0000313" key="5">
    <source>
        <dbReference type="Proteomes" id="UP000019666"/>
    </source>
</evidence>
<dbReference type="OrthoDB" id="9147113at2"/>
<evidence type="ECO:0000313" key="4">
    <source>
        <dbReference type="EMBL" id="EYD76384.1"/>
    </source>
</evidence>
<keyword evidence="2" id="KW-0812">Transmembrane</keyword>
<evidence type="ECO:0000259" key="3">
    <source>
        <dbReference type="Pfam" id="PF11329"/>
    </source>
</evidence>
<feature type="domain" description="DUF3131" evidence="3">
    <location>
        <begin position="68"/>
        <end position="430"/>
    </location>
</feature>
<dbReference type="PATRIC" id="fig|442562.3.peg.2022"/>
<dbReference type="Gene3D" id="1.50.10.140">
    <property type="match status" value="1"/>
</dbReference>
<dbReference type="HOGENOM" id="CLU_034087_0_0_5"/>
<dbReference type="Pfam" id="PF11329">
    <property type="entry name" value="DUF3131"/>
    <property type="match status" value="1"/>
</dbReference>
<keyword evidence="2" id="KW-1133">Transmembrane helix</keyword>
<dbReference type="EMBL" id="AOSK01000046">
    <property type="protein sequence ID" value="EYD76384.1"/>
    <property type="molecule type" value="Genomic_DNA"/>
</dbReference>
<feature type="transmembrane region" description="Helical" evidence="2">
    <location>
        <begin position="12"/>
        <end position="30"/>
    </location>
</feature>
<protein>
    <recommendedName>
        <fullName evidence="3">DUF3131 domain-containing protein</fullName>
    </recommendedName>
</protein>
<keyword evidence="5" id="KW-1185">Reference proteome</keyword>
<dbReference type="AlphaFoldDB" id="A0A017HRJ1"/>
<name>A0A017HRJ1_9RHOB</name>
<organism evidence="4 5">
    <name type="scientific">Rubellimicrobium mesophilum DSM 19309</name>
    <dbReference type="NCBI Taxonomy" id="442562"/>
    <lineage>
        <taxon>Bacteria</taxon>
        <taxon>Pseudomonadati</taxon>
        <taxon>Pseudomonadota</taxon>
        <taxon>Alphaproteobacteria</taxon>
        <taxon>Rhodobacterales</taxon>
        <taxon>Roseobacteraceae</taxon>
        <taxon>Rubellimicrobium</taxon>
    </lineage>
</organism>
<dbReference type="InterPro" id="IPR021478">
    <property type="entry name" value="DUF3131"/>
</dbReference>
<reference evidence="4 5" key="1">
    <citation type="submission" date="2013-02" db="EMBL/GenBank/DDBJ databases">
        <authorList>
            <person name="Fiebig A."/>
            <person name="Goeker M."/>
            <person name="Klenk H.-P.P."/>
        </authorList>
    </citation>
    <scope>NUCLEOTIDE SEQUENCE [LARGE SCALE GENOMIC DNA]</scope>
    <source>
        <strain evidence="4 5">DSM 19309</strain>
    </source>
</reference>
<evidence type="ECO:0000256" key="2">
    <source>
        <dbReference type="SAM" id="Phobius"/>
    </source>
</evidence>
<keyword evidence="2" id="KW-0472">Membrane</keyword>
<dbReference type="RefSeq" id="WP_051521399.1">
    <property type="nucleotide sequence ID" value="NZ_KK088592.1"/>
</dbReference>